<proteinExistence type="predicted"/>
<dbReference type="Proteomes" id="UP001329825">
    <property type="component" value="Chromosome 1"/>
</dbReference>
<feature type="region of interest" description="Disordered" evidence="1">
    <location>
        <begin position="176"/>
        <end position="312"/>
    </location>
</feature>
<feature type="compositionally biased region" description="Polar residues" evidence="1">
    <location>
        <begin position="232"/>
        <end position="250"/>
    </location>
</feature>
<sequence length="751" mass="84051">MNSQATKSGRSKWHVILGSSRVSRVSGGPDSPSIKPVATERSPHGTLPSRRRSVSHNRSGIDTSQSPSYSPPVPLSRQTSYTSNTATPGSNLPQVSRRNSHSRGSTQVTVTTTRTYECPLPPAHPPLSRTSSCTSHPGQECCIEMTENGHKVHRIRSYSKDRESEHKNGVNNVSLYAESQSIQAKRRPSSCRSNSRNIRPQDERNSNEADRGRRSSSSSFKATDHTVAGVTGNDNRAPSHTSVRPSMSRHTSSDSRILENKEHPPYHQVNARQYFESRTQRPQVKAYSASPQRYEDSGTYTQSRPSLNPLTSVNAPKIVSERLVRTSPSTNFNPDTMDIVRFKPNLQGHGPGSAYSFEIRPKRIYTSIDDIMITSPYHFPQEEAGKIVWRAACPHTDGTGDPAKCKTLHYPTDPSSIRYDTIENTDITDYNVCKIPPDHPSVKEVKLDFDVESFHDTVCAKEAMQMRMAREYSVWSLSSGGAATLTAENVLYSLEMSLNSLRSDLEYHKKKLAGLEDLEKRFRQASRSIQHSTGVLEKLKYSRDTRSEPTEPTELSTMLNRFQKNFHDTTGYTKSAISTLLSTISNRPYKNSGITRKKSVSFNDNKTTTDIRYSVDGKPIIRSTVSPLDPEFASVNTTETSNVSKTPGAEFRNDQMESYCDKALTKASSLARVQEESGVILTRGIEEMMRFESELRGHLIGVATSMEGVQNHVDSYKHFTENDMKGWLTKEEQRLATTESQAKQLRWALTH</sequence>
<protein>
    <submittedName>
        <fullName evidence="2">Uncharacterized protein</fullName>
    </submittedName>
</protein>
<dbReference type="GeneID" id="87952843"/>
<reference evidence="2 3" key="1">
    <citation type="submission" date="2024-01" db="EMBL/GenBank/DDBJ databases">
        <title>Comparative genomics of Cryptococcus and Kwoniella reveals pathogenesis evolution and contrasting modes of karyotype evolution via chromosome fusion or intercentromeric recombination.</title>
        <authorList>
            <person name="Coelho M.A."/>
            <person name="David-Palma M."/>
            <person name="Shea T."/>
            <person name="Bowers K."/>
            <person name="McGinley-Smith S."/>
            <person name="Mohammad A.W."/>
            <person name="Gnirke A."/>
            <person name="Yurkov A.M."/>
            <person name="Nowrousian M."/>
            <person name="Sun S."/>
            <person name="Cuomo C.A."/>
            <person name="Heitman J."/>
        </authorList>
    </citation>
    <scope>NUCLEOTIDE SEQUENCE [LARGE SCALE GENOMIC DNA]</scope>
    <source>
        <strain evidence="2">CBS 11374</strain>
    </source>
</reference>
<gene>
    <name evidence="2" type="ORF">IL334_000712</name>
</gene>
<evidence type="ECO:0000313" key="2">
    <source>
        <dbReference type="EMBL" id="WRT63787.1"/>
    </source>
</evidence>
<accession>A0ABZ1CPX0</accession>
<feature type="compositionally biased region" description="Low complexity" evidence="1">
    <location>
        <begin position="106"/>
        <end position="115"/>
    </location>
</feature>
<feature type="compositionally biased region" description="Polar residues" evidence="1">
    <location>
        <begin position="128"/>
        <end position="137"/>
    </location>
</feature>
<name>A0ABZ1CPX0_9TREE</name>
<organism evidence="2 3">
    <name type="scientific">Kwoniella shivajii</name>
    <dbReference type="NCBI Taxonomy" id="564305"/>
    <lineage>
        <taxon>Eukaryota</taxon>
        <taxon>Fungi</taxon>
        <taxon>Dikarya</taxon>
        <taxon>Basidiomycota</taxon>
        <taxon>Agaricomycotina</taxon>
        <taxon>Tremellomycetes</taxon>
        <taxon>Tremellales</taxon>
        <taxon>Cryptococcaceae</taxon>
        <taxon>Kwoniella</taxon>
    </lineage>
</organism>
<feature type="compositionally biased region" description="Polar residues" evidence="1">
    <location>
        <begin position="76"/>
        <end position="105"/>
    </location>
</feature>
<feature type="compositionally biased region" description="Low complexity" evidence="1">
    <location>
        <begin position="18"/>
        <end position="28"/>
    </location>
</feature>
<feature type="compositionally biased region" description="Basic and acidic residues" evidence="1">
    <location>
        <begin position="251"/>
        <end position="265"/>
    </location>
</feature>
<dbReference type="RefSeq" id="XP_062788527.1">
    <property type="nucleotide sequence ID" value="XM_062932476.1"/>
</dbReference>
<feature type="compositionally biased region" description="Polar residues" evidence="1">
    <location>
        <begin position="56"/>
        <end position="68"/>
    </location>
</feature>
<keyword evidence="3" id="KW-1185">Reference proteome</keyword>
<feature type="region of interest" description="Disordered" evidence="1">
    <location>
        <begin position="1"/>
        <end position="137"/>
    </location>
</feature>
<evidence type="ECO:0000256" key="1">
    <source>
        <dbReference type="SAM" id="MobiDB-lite"/>
    </source>
</evidence>
<dbReference type="EMBL" id="CP141881">
    <property type="protein sequence ID" value="WRT63787.1"/>
    <property type="molecule type" value="Genomic_DNA"/>
</dbReference>
<evidence type="ECO:0000313" key="3">
    <source>
        <dbReference type="Proteomes" id="UP001329825"/>
    </source>
</evidence>
<feature type="compositionally biased region" description="Polar residues" evidence="1">
    <location>
        <begin position="298"/>
        <end position="312"/>
    </location>
</feature>
<feature type="compositionally biased region" description="Basic and acidic residues" evidence="1">
    <location>
        <begin position="199"/>
        <end position="213"/>
    </location>
</feature>